<keyword evidence="1" id="KW-0732">Signal</keyword>
<gene>
    <name evidence="2" type="ORF">FNZ56_08445</name>
</gene>
<dbReference type="Proteomes" id="UP000315891">
    <property type="component" value="Chromosome"/>
</dbReference>
<evidence type="ECO:0000313" key="2">
    <source>
        <dbReference type="EMBL" id="QDQ73901.1"/>
    </source>
</evidence>
<organism evidence="2 3">
    <name type="scientific">Pseudoluteimonas lycopersici</name>
    <dbReference type="NCBI Taxonomy" id="1324796"/>
    <lineage>
        <taxon>Bacteria</taxon>
        <taxon>Pseudomonadati</taxon>
        <taxon>Pseudomonadota</taxon>
        <taxon>Gammaproteobacteria</taxon>
        <taxon>Lysobacterales</taxon>
        <taxon>Lysobacteraceae</taxon>
        <taxon>Pseudoluteimonas</taxon>
    </lineage>
</organism>
<dbReference type="EMBL" id="CP041742">
    <property type="protein sequence ID" value="QDQ73901.1"/>
    <property type="molecule type" value="Genomic_DNA"/>
</dbReference>
<keyword evidence="3" id="KW-1185">Reference proteome</keyword>
<proteinExistence type="predicted"/>
<sequence length="203" mass="22158">MRIICVFSVCIFTAACSKSSAQTADAKAPKDGFQEMMEMANGKWETATLGPWECQVPAVSHKEVLTCTLDGKMVFNAIGAPGQGALIGVPEDARSSSFISVRVDSSGAVKDLSYDGLSNAGELVRHVEDRDVDGQPDRIVDFRTHAQSVRINGQMLDLTKIGLDESKRVVYTTKVDGVEKRVLLDRYPFPLEDLPTHITPLNE</sequence>
<name>A0A516V5Y1_9GAMM</name>
<protein>
    <submittedName>
        <fullName evidence="2">Uncharacterized protein</fullName>
    </submittedName>
</protein>
<dbReference type="AlphaFoldDB" id="A0A516V5Y1"/>
<feature type="signal peptide" evidence="1">
    <location>
        <begin position="1"/>
        <end position="21"/>
    </location>
</feature>
<feature type="chain" id="PRO_5022025143" evidence="1">
    <location>
        <begin position="22"/>
        <end position="203"/>
    </location>
</feature>
<evidence type="ECO:0000313" key="3">
    <source>
        <dbReference type="Proteomes" id="UP000315891"/>
    </source>
</evidence>
<accession>A0A516V5Y1</accession>
<dbReference type="PROSITE" id="PS51257">
    <property type="entry name" value="PROKAR_LIPOPROTEIN"/>
    <property type="match status" value="1"/>
</dbReference>
<evidence type="ECO:0000256" key="1">
    <source>
        <dbReference type="SAM" id="SignalP"/>
    </source>
</evidence>
<reference evidence="2 3" key="1">
    <citation type="submission" date="2019-07" db="EMBL/GenBank/DDBJ databases">
        <title>Lysobacter weifangensis sp. nov., isolated from bensulfuron-methyl contaminated farmland soil.</title>
        <authorList>
            <person name="Zhao H."/>
        </authorList>
    </citation>
    <scope>NUCLEOTIDE SEQUENCE [LARGE SCALE GENOMIC DNA]</scope>
    <source>
        <strain evidence="2 3">CC-Bw-6</strain>
    </source>
</reference>